<dbReference type="OrthoDB" id="8264970at2"/>
<proteinExistence type="predicted"/>
<dbReference type="AlphaFoldDB" id="A0A2T0XEA0"/>
<reference evidence="1 2" key="1">
    <citation type="submission" date="2018-03" db="EMBL/GenBank/DDBJ databases">
        <title>Genomic Encyclopedia of Type Strains, Phase III (KMG-III): the genomes of soil and plant-associated and newly described type strains.</title>
        <authorList>
            <person name="Whitman W."/>
        </authorList>
    </citation>
    <scope>NUCLEOTIDE SEQUENCE [LARGE SCALE GENOMIC DNA]</scope>
    <source>
        <strain evidence="1 2">MWH-P2sevCIIIb</strain>
    </source>
</reference>
<keyword evidence="2" id="KW-1185">Reference proteome</keyword>
<evidence type="ECO:0000313" key="2">
    <source>
        <dbReference type="Proteomes" id="UP000238308"/>
    </source>
</evidence>
<evidence type="ECO:0000313" key="1">
    <source>
        <dbReference type="EMBL" id="PRY97278.1"/>
    </source>
</evidence>
<organism evidence="1 2">
    <name type="scientific">Jezberella montanilacus</name>
    <dbReference type="NCBI Taxonomy" id="323426"/>
    <lineage>
        <taxon>Bacteria</taxon>
        <taxon>Pseudomonadati</taxon>
        <taxon>Pseudomonadota</taxon>
        <taxon>Betaproteobacteria</taxon>
        <taxon>Burkholderiales</taxon>
        <taxon>Alcaligenaceae</taxon>
        <taxon>Jezberella</taxon>
    </lineage>
</organism>
<sequence length="271" mass="30158">MQTSFPASEENFPIVLQKMIDYVQPYMSAIGLVKPGDDRKPPGDHCGTGSFITFNNQRYILTCDHVATRKKLGTLGFTQFDAEEGLSIANSFDCMPYPVDAAASPLSENSWHLISHRAKCIDRKMLSQSHRPVEGEYLFIYGFAAIDTKTAFGEHIIPGTGAFVHEVPYDPALDSENPKVIDGFHICMAFNPMNADQLEGRPAPLPLAEGMSGSLVWNTRYQELTMQEKHWSAEDSRITAILWASSTKTCSLAATPIEHLEPLFKKLERVC</sequence>
<gene>
    <name evidence="1" type="ORF">BCM14_2422</name>
</gene>
<dbReference type="RefSeq" id="WP_106228240.1">
    <property type="nucleotide sequence ID" value="NZ_PVTV01000015.1"/>
</dbReference>
<evidence type="ECO:0008006" key="3">
    <source>
        <dbReference type="Google" id="ProtNLM"/>
    </source>
</evidence>
<protein>
    <recommendedName>
        <fullName evidence="3">Serine protease</fullName>
    </recommendedName>
</protein>
<accession>A0A2T0XEA0</accession>
<dbReference type="EMBL" id="PVTV01000015">
    <property type="protein sequence ID" value="PRY97278.1"/>
    <property type="molecule type" value="Genomic_DNA"/>
</dbReference>
<comment type="caution">
    <text evidence="1">The sequence shown here is derived from an EMBL/GenBank/DDBJ whole genome shotgun (WGS) entry which is preliminary data.</text>
</comment>
<dbReference type="Proteomes" id="UP000238308">
    <property type="component" value="Unassembled WGS sequence"/>
</dbReference>
<name>A0A2T0XEA0_9BURK</name>